<dbReference type="Gene3D" id="2.160.20.10">
    <property type="entry name" value="Single-stranded right-handed beta-helix, Pectin lyase-like"/>
    <property type="match status" value="2"/>
</dbReference>
<dbReference type="SUPFAM" id="SSF51126">
    <property type="entry name" value="Pectin lyase-like"/>
    <property type="match status" value="2"/>
</dbReference>
<proteinExistence type="predicted"/>
<keyword evidence="3" id="KW-1185">Reference proteome</keyword>
<dbReference type="PANTHER" id="PTHR11319:SF35">
    <property type="entry name" value="OUTER MEMBRANE PROTEIN PMPC-RELATED"/>
    <property type="match status" value="1"/>
</dbReference>
<dbReference type="InterPro" id="IPR006626">
    <property type="entry name" value="PbH1"/>
</dbReference>
<dbReference type="InterPro" id="IPR012334">
    <property type="entry name" value="Pectin_lyas_fold"/>
</dbReference>
<gene>
    <name evidence="2" type="primary">pmpB</name>
    <name evidence="2" type="ORF">SCARR_03351</name>
</gene>
<dbReference type="EMBL" id="CAAHFH010000002">
    <property type="protein sequence ID" value="VGO21279.1"/>
    <property type="molecule type" value="Genomic_DNA"/>
</dbReference>
<accession>A0A6C2UMP5</accession>
<name>A0A6C2UMP5_9BACT</name>
<evidence type="ECO:0000313" key="2">
    <source>
        <dbReference type="EMBL" id="VGO21279.1"/>
    </source>
</evidence>
<reference evidence="2 3" key="1">
    <citation type="submission" date="2019-04" db="EMBL/GenBank/DDBJ databases">
        <authorList>
            <person name="Van Vliet M D."/>
        </authorList>
    </citation>
    <scope>NUCLEOTIDE SEQUENCE [LARGE SCALE GENOMIC DNA]</scope>
    <source>
        <strain evidence="2 3">F21</strain>
    </source>
</reference>
<feature type="chain" id="PRO_5025597952" evidence="1">
    <location>
        <begin position="24"/>
        <end position="1051"/>
    </location>
</feature>
<dbReference type="InterPro" id="IPR059226">
    <property type="entry name" value="Choice_anch_Q_dom"/>
</dbReference>
<dbReference type="SMART" id="SM00710">
    <property type="entry name" value="PbH1"/>
    <property type="match status" value="11"/>
</dbReference>
<dbReference type="Proteomes" id="UP000346198">
    <property type="component" value="Unassembled WGS sequence"/>
</dbReference>
<keyword evidence="1" id="KW-0732">Signal</keyword>
<protein>
    <submittedName>
        <fullName evidence="2">Putative outer membrane protein PmpB</fullName>
    </submittedName>
</protein>
<dbReference type="RefSeq" id="WP_136062758.1">
    <property type="nucleotide sequence ID" value="NZ_CAAHFH010000002.1"/>
</dbReference>
<sequence>MKSLFYSLIALFGILLSSGQATPFYVDDNMPDDSADGLSWETAKQSIQAAVDLTVDGDTVLVTNGTYATGSRATSSYADSWPNRVLIDKAITVQSVNGPDVTLIDGSDTVRAVYIEAGARLDGFTITGGRTSSDDSLYTQRSGGGILARPSWGSNPTITNCVITANRAFFQGGGADLSRATLLNCKITDNYSSSIGGGLVLNNSTVTFCSISENRAQSTGGGFSADNSTISCCSISENESEWLAGACLLENDTKLNSSIISYNHTENGAAIKFFNGGSLNFCTVVRNWSDGIGDGSAEVNSCIIHQNSGIDIPTVNSTMHHSCSPDLAHGFSHNITNAPNFRKDRIRLDYDSPCRGAGEWAPVDIPYDFAGNPRNLGTPDMGAYATAPMIFVDGNFTPDDSGDGYTLETAKRTLQAGADTAHALLTNNLFLSRVELWVLPIFGGSYQEGGVAAPNSMWLMNRLAVSSNIWVYAIEGSFSSPVIDGGNTMRCVYLGENSRLEGFTLQNGKTAQSGLYTDVDGGGALIEKNAFITDCTIQSNYARFFGGGVYLNEQATMTDCILTANNAGFPGGGAYLEPHATMNGCELTSNHTDKNGGGAYLDNAAAVNCTLNRNEASQLGGGLYLFGSSAEECPLGQNEAETGGGAYLDDSDLTDCIIGNCTASLEGGGVYATNSTVTACTLRYNESAGKGGGAFLIGDSALQSSTVSGNGSLEQGGGIYVEGVSQVTSCTVDYNEAETGGGIYLKGTSFIECPTVNQALLANNEASGGNGAGLYLYQNGILRNCTIVANRGTGLNLYYPRQPAGSLLNTGGKVYNSIVWGNRDGDIDTFGPCDISNTCARDGVEHLVNNCLTIYPRFYGGTYPYSLSNDSPCLNAGDDSQVTATTDLYGNARIEQGASDLGVYEHRYGAQTADTDLDGLPDSWEDDYFETTNLCLSDDDSDEDGFSNLEEYYAGTNPTNDNSFMQFTLEHGTNQVIELNWTMNNSKERIYHILWTPSLTNQFEHLYSTTTQSNRTINLDPNADHYSTPSQYSSGFFRCQILLPNEPYVLD</sequence>
<dbReference type="AlphaFoldDB" id="A0A6C2UMP5"/>
<dbReference type="NCBIfam" id="NF041518">
    <property type="entry name" value="choice_anch_Q"/>
    <property type="match status" value="1"/>
</dbReference>
<evidence type="ECO:0000256" key="1">
    <source>
        <dbReference type="SAM" id="SignalP"/>
    </source>
</evidence>
<dbReference type="PANTHER" id="PTHR11319">
    <property type="entry name" value="G PROTEIN-COUPLED RECEPTOR-RELATED"/>
    <property type="match status" value="1"/>
</dbReference>
<dbReference type="InterPro" id="IPR011050">
    <property type="entry name" value="Pectin_lyase_fold/virulence"/>
</dbReference>
<organism evidence="2 3">
    <name type="scientific">Pontiella sulfatireligans</name>
    <dbReference type="NCBI Taxonomy" id="2750658"/>
    <lineage>
        <taxon>Bacteria</taxon>
        <taxon>Pseudomonadati</taxon>
        <taxon>Kiritimatiellota</taxon>
        <taxon>Kiritimatiellia</taxon>
        <taxon>Kiritimatiellales</taxon>
        <taxon>Pontiellaceae</taxon>
        <taxon>Pontiella</taxon>
    </lineage>
</organism>
<evidence type="ECO:0000313" key="3">
    <source>
        <dbReference type="Proteomes" id="UP000346198"/>
    </source>
</evidence>
<feature type="signal peptide" evidence="1">
    <location>
        <begin position="1"/>
        <end position="23"/>
    </location>
</feature>